<dbReference type="Gene3D" id="3.40.50.150">
    <property type="entry name" value="Vaccinia Virus protein VP39"/>
    <property type="match status" value="1"/>
</dbReference>
<proteinExistence type="predicted"/>
<sequence>MENYRDFNAKTIDSWNSEGWEWGQAISHEVFSAAQKGDWSIVLTPQTSVPMNWYFPFVDETGHFRKGTKVLGLASGGGQQMPIFVAAGADCTILDLSDSQLASEKFVAERENYEIKIIKADMTQPLPFENESFDIIVHPVSNCYIENVQPVWQEAFRILKKGGLLLSGLDNGFNYLFDEYEAPMTIQNVLPYNPLINENQMKKALAENDGVQFSHTFGEQIGGQLKAGFVMTDAFEDFYDDNSRKNHGFPEFWATRALKI</sequence>
<organism evidence="2 3">
    <name type="scientific">Lactococcus fujiensis JCM 16395</name>
    <dbReference type="NCBI Taxonomy" id="1291764"/>
    <lineage>
        <taxon>Bacteria</taxon>
        <taxon>Bacillati</taxon>
        <taxon>Bacillota</taxon>
        <taxon>Bacilli</taxon>
        <taxon>Lactobacillales</taxon>
        <taxon>Streptococcaceae</taxon>
        <taxon>Lactococcus</taxon>
    </lineage>
</organism>
<evidence type="ECO:0000259" key="1">
    <source>
        <dbReference type="Pfam" id="PF08241"/>
    </source>
</evidence>
<dbReference type="InterPro" id="IPR013216">
    <property type="entry name" value="Methyltransf_11"/>
</dbReference>
<dbReference type="Proteomes" id="UP000218181">
    <property type="component" value="Unassembled WGS sequence"/>
</dbReference>
<dbReference type="GO" id="GO:0032259">
    <property type="term" value="P:methylation"/>
    <property type="evidence" value="ECO:0007669"/>
    <property type="project" value="UniProtKB-KW"/>
</dbReference>
<name>A0A2A5RKY7_9LACT</name>
<dbReference type="CDD" id="cd02440">
    <property type="entry name" value="AdoMet_MTases"/>
    <property type="match status" value="1"/>
</dbReference>
<feature type="domain" description="Methyltransferase type 11" evidence="1">
    <location>
        <begin position="72"/>
        <end position="166"/>
    </location>
</feature>
<accession>A0A2A5RKY7</accession>
<gene>
    <name evidence="2" type="ORF">RT41_GL001692</name>
</gene>
<keyword evidence="2" id="KW-0808">Transferase</keyword>
<evidence type="ECO:0000313" key="2">
    <source>
        <dbReference type="EMBL" id="PCR99886.1"/>
    </source>
</evidence>
<dbReference type="InterPro" id="IPR029063">
    <property type="entry name" value="SAM-dependent_MTases_sf"/>
</dbReference>
<reference evidence="2 3" key="1">
    <citation type="submission" date="2014-12" db="EMBL/GenBank/DDBJ databases">
        <title>Draft genome sequences of 10 type strains of Lactococcus.</title>
        <authorList>
            <person name="Sun Z."/>
            <person name="Zhong Z."/>
            <person name="Liu W."/>
            <person name="Zhang W."/>
            <person name="Zhang H."/>
        </authorList>
    </citation>
    <scope>NUCLEOTIDE SEQUENCE [LARGE SCALE GENOMIC DNA]</scope>
    <source>
        <strain evidence="2 3">JCM 16395</strain>
    </source>
</reference>
<dbReference type="STRING" id="1291764.GCA_001311235_01963"/>
<dbReference type="AlphaFoldDB" id="A0A2A5RKY7"/>
<dbReference type="GO" id="GO:0008757">
    <property type="term" value="F:S-adenosylmethionine-dependent methyltransferase activity"/>
    <property type="evidence" value="ECO:0007669"/>
    <property type="project" value="InterPro"/>
</dbReference>
<keyword evidence="3" id="KW-1185">Reference proteome</keyword>
<comment type="caution">
    <text evidence="2">The sequence shown here is derived from an EMBL/GenBank/DDBJ whole genome shotgun (WGS) entry which is preliminary data.</text>
</comment>
<protein>
    <submittedName>
        <fullName evidence="2">Methyltransferase</fullName>
    </submittedName>
</protein>
<dbReference type="SUPFAM" id="SSF53335">
    <property type="entry name" value="S-adenosyl-L-methionine-dependent methyltransferases"/>
    <property type="match status" value="1"/>
</dbReference>
<keyword evidence="2" id="KW-0489">Methyltransferase</keyword>
<dbReference type="OrthoDB" id="9772751at2"/>
<evidence type="ECO:0000313" key="3">
    <source>
        <dbReference type="Proteomes" id="UP000218181"/>
    </source>
</evidence>
<dbReference type="Pfam" id="PF08241">
    <property type="entry name" value="Methyltransf_11"/>
    <property type="match status" value="1"/>
</dbReference>
<dbReference type="EMBL" id="JXJU01000006">
    <property type="protein sequence ID" value="PCR99886.1"/>
    <property type="molecule type" value="Genomic_DNA"/>
</dbReference>
<dbReference type="RefSeq" id="WP_096818236.1">
    <property type="nucleotide sequence ID" value="NZ_JXJU01000006.1"/>
</dbReference>